<reference evidence="2" key="1">
    <citation type="journal article" date="2015" name="Genome">
        <title>Whole Genome Sequence of the Non-Microcystin-Producing Microcystis aeruginosa Strain NIES-44.</title>
        <authorList>
            <person name="Okano K."/>
            <person name="Miyata N."/>
            <person name="Ozaki Y."/>
        </authorList>
    </citation>
    <scope>NUCLEOTIDE SEQUENCE [LARGE SCALE GENOMIC DNA]</scope>
    <source>
        <strain evidence="2">NIES-44</strain>
    </source>
</reference>
<dbReference type="InterPro" id="IPR036866">
    <property type="entry name" value="RibonucZ/Hydroxyglut_hydro"/>
</dbReference>
<organism evidence="1 2">
    <name type="scientific">Microcystis aeruginosa NIES-44</name>
    <dbReference type="NCBI Taxonomy" id="449439"/>
    <lineage>
        <taxon>Bacteria</taxon>
        <taxon>Bacillati</taxon>
        <taxon>Cyanobacteriota</taxon>
        <taxon>Cyanophyceae</taxon>
        <taxon>Oscillatoriophycideae</taxon>
        <taxon>Chroococcales</taxon>
        <taxon>Microcystaceae</taxon>
        <taxon>Microcystis</taxon>
    </lineage>
</organism>
<dbReference type="GO" id="GO:0016787">
    <property type="term" value="F:hydrolase activity"/>
    <property type="evidence" value="ECO:0007669"/>
    <property type="project" value="UniProtKB-KW"/>
</dbReference>
<dbReference type="Gene3D" id="3.60.15.10">
    <property type="entry name" value="Ribonuclease Z/Hydroxyacylglutathione hydrolase-like"/>
    <property type="match status" value="1"/>
</dbReference>
<gene>
    <name evidence="1" type="ORF">N44_04221</name>
</gene>
<protein>
    <submittedName>
        <fullName evidence="1">Similar to Zn-dependent hydrolases of the beta-lactamase fold</fullName>
    </submittedName>
</protein>
<dbReference type="AlphaFoldDB" id="A0A0A1W1I0"/>
<sequence>MQLTWLDSNSWLIEIGGKRLLLDPWLVGSLTFGNLTWLFEGKKTANHAIPEHIDLILLSQGLEDHAHPPTLQVLDRQIPVVASPNAEKVVRALNYTHRIPLTHGASYIFDNAIEITAVPGSPVGPTLVENGYVIKELATNQSIYYEPHGYHSPSLDSLGKISVIITPLIDLKIPFLGPVIKGQESALAVCQRLQPEYIISTAAGGDIEFKGLLMAVLSAGGSPESFQELLTSHALPTKVIDPRPWQPFTVELGECVPGLS</sequence>
<keyword evidence="1" id="KW-0378">Hydrolase</keyword>
<proteinExistence type="predicted"/>
<accession>A0A0A1W1I0</accession>
<dbReference type="RefSeq" id="WP_045361798.1">
    <property type="nucleotide sequence ID" value="NZ_BBPA01000070.1"/>
</dbReference>
<name>A0A0A1W1I0_MICAE</name>
<comment type="caution">
    <text evidence="1">The sequence shown here is derived from an EMBL/GenBank/DDBJ whole genome shotgun (WGS) entry which is preliminary data.</text>
</comment>
<dbReference type="SUPFAM" id="SSF56281">
    <property type="entry name" value="Metallo-hydrolase/oxidoreductase"/>
    <property type="match status" value="1"/>
</dbReference>
<evidence type="ECO:0000313" key="2">
    <source>
        <dbReference type="Proteomes" id="UP000030321"/>
    </source>
</evidence>
<dbReference type="Proteomes" id="UP000030321">
    <property type="component" value="Unassembled WGS sequence"/>
</dbReference>
<dbReference type="EMBL" id="BBPA01000070">
    <property type="protein sequence ID" value="GAL95366.1"/>
    <property type="molecule type" value="Genomic_DNA"/>
</dbReference>
<evidence type="ECO:0000313" key="1">
    <source>
        <dbReference type="EMBL" id="GAL95366.1"/>
    </source>
</evidence>
<dbReference type="PANTHER" id="PTHR36142:SF2">
    <property type="entry name" value="METALLO-HYDROLASE_OXIDOREDUCTASE SUPERFAMILY PROTEIN"/>
    <property type="match status" value="1"/>
</dbReference>
<dbReference type="PANTHER" id="PTHR36142">
    <property type="entry name" value="METALLO-HYDROLASE/OXIDOREDUCTASE SUPERFAMILY PROTEIN"/>
    <property type="match status" value="1"/>
</dbReference>
<dbReference type="Pfam" id="PF13483">
    <property type="entry name" value="Lactamase_B_3"/>
    <property type="match status" value="1"/>
</dbReference>